<dbReference type="Gene3D" id="2.40.50.100">
    <property type="match status" value="1"/>
</dbReference>
<dbReference type="EMBL" id="JBHSJF010000004">
    <property type="protein sequence ID" value="MFC5067232.1"/>
    <property type="molecule type" value="Genomic_DNA"/>
</dbReference>
<dbReference type="Gene3D" id="2.40.30.170">
    <property type="match status" value="1"/>
</dbReference>
<evidence type="ECO:0000259" key="10">
    <source>
        <dbReference type="Pfam" id="PF25917"/>
    </source>
</evidence>
<feature type="domain" description="Multidrug resistance protein MdtA-like beta-barrel" evidence="11">
    <location>
        <begin position="220"/>
        <end position="301"/>
    </location>
</feature>
<comment type="similarity">
    <text evidence="2">Belongs to the membrane fusion protein (MFP) (TC 8.A.1) family.</text>
</comment>
<proteinExistence type="inferred from homology"/>
<comment type="caution">
    <text evidence="13">The sequence shown here is derived from an EMBL/GenBank/DDBJ whole genome shotgun (WGS) entry which is preliminary data.</text>
</comment>
<dbReference type="InterPro" id="IPR058625">
    <property type="entry name" value="MdtA-like_BSH"/>
</dbReference>
<keyword evidence="5" id="KW-0997">Cell inner membrane</keyword>
<dbReference type="Pfam" id="PF25967">
    <property type="entry name" value="RND-MFP_C"/>
    <property type="match status" value="1"/>
</dbReference>
<dbReference type="InterPro" id="IPR006143">
    <property type="entry name" value="RND_pump_MFP"/>
</dbReference>
<accession>A0ABV9YZG9</accession>
<keyword evidence="3" id="KW-0813">Transport</keyword>
<evidence type="ECO:0000259" key="9">
    <source>
        <dbReference type="Pfam" id="PF25876"/>
    </source>
</evidence>
<evidence type="ECO:0000256" key="7">
    <source>
        <dbReference type="SAM" id="MobiDB-lite"/>
    </source>
</evidence>
<dbReference type="InterPro" id="IPR058626">
    <property type="entry name" value="MdtA-like_b-barrel"/>
</dbReference>
<dbReference type="PANTHER" id="PTHR30469:SF36">
    <property type="entry name" value="BLL3903 PROTEIN"/>
    <property type="match status" value="1"/>
</dbReference>
<feature type="transmembrane region" description="Helical" evidence="8">
    <location>
        <begin position="9"/>
        <end position="28"/>
    </location>
</feature>
<dbReference type="Pfam" id="PF25876">
    <property type="entry name" value="HH_MFP_RND"/>
    <property type="match status" value="1"/>
</dbReference>
<keyword evidence="8" id="KW-1133">Transmembrane helix</keyword>
<evidence type="ECO:0000256" key="8">
    <source>
        <dbReference type="SAM" id="Phobius"/>
    </source>
</evidence>
<feature type="region of interest" description="Disordered" evidence="7">
    <location>
        <begin position="374"/>
        <end position="396"/>
    </location>
</feature>
<evidence type="ECO:0000256" key="6">
    <source>
        <dbReference type="ARBA" id="ARBA00023136"/>
    </source>
</evidence>
<feature type="domain" description="Multidrug resistance protein MdtA-like alpha-helical hairpin" evidence="9">
    <location>
        <begin position="115"/>
        <end position="183"/>
    </location>
</feature>
<keyword evidence="14" id="KW-1185">Reference proteome</keyword>
<gene>
    <name evidence="13" type="ORF">ACFPFW_04290</name>
</gene>
<dbReference type="NCBIfam" id="TIGR01730">
    <property type="entry name" value="RND_mfp"/>
    <property type="match status" value="1"/>
</dbReference>
<dbReference type="SUPFAM" id="SSF111369">
    <property type="entry name" value="HlyD-like secretion proteins"/>
    <property type="match status" value="1"/>
</dbReference>
<feature type="domain" description="Multidrug resistance protein MdtA-like barrel-sandwich hybrid" evidence="10">
    <location>
        <begin position="73"/>
        <end position="213"/>
    </location>
</feature>
<evidence type="ECO:0000313" key="14">
    <source>
        <dbReference type="Proteomes" id="UP001595796"/>
    </source>
</evidence>
<comment type="subcellular location">
    <subcellularLocation>
        <location evidence="1">Cell membrane</location>
    </subcellularLocation>
</comment>
<dbReference type="InterPro" id="IPR058627">
    <property type="entry name" value="MdtA-like_C"/>
</dbReference>
<feature type="compositionally biased region" description="Basic and acidic residues" evidence="7">
    <location>
        <begin position="384"/>
        <end position="396"/>
    </location>
</feature>
<evidence type="ECO:0000256" key="5">
    <source>
        <dbReference type="ARBA" id="ARBA00022519"/>
    </source>
</evidence>
<protein>
    <submittedName>
        <fullName evidence="13">Efflux RND transporter periplasmic adaptor subunit</fullName>
    </submittedName>
</protein>
<feature type="domain" description="Multidrug resistance protein MdtA-like C-terminal permuted SH3" evidence="12">
    <location>
        <begin position="306"/>
        <end position="364"/>
    </location>
</feature>
<evidence type="ECO:0000259" key="11">
    <source>
        <dbReference type="Pfam" id="PF25944"/>
    </source>
</evidence>
<dbReference type="Gene3D" id="1.10.287.470">
    <property type="entry name" value="Helix hairpin bin"/>
    <property type="match status" value="1"/>
</dbReference>
<keyword evidence="8" id="KW-0812">Transmembrane</keyword>
<evidence type="ECO:0000256" key="4">
    <source>
        <dbReference type="ARBA" id="ARBA00022475"/>
    </source>
</evidence>
<sequence>MSDQNRGKGPLIIGGLIVLLAGVGLWWWQSSKAAQEAAARYHAAPPVPVTVTQVSTQDLPVYLTGVGTIQAYNTVTVRTRVDGELQQVNFNEGQFVKQGDVLAQIDPRPFKAAVDQAVAKKAQDEAQLANAKLDLGRANDLASRGFDTKQQQDTAKALVDQLTALVQADQAAIEMAQLQLDYSTIRSPLNGRTGFRLVDRGSIVHATDTTGLVDIVQLQPITAVFALPESDLQPLADAERAGEVDVWAVTPDGRTDLAKGKLLLLNNQVDMQTGTIKLKAEFPNADLALWPGQSISARVLVRTIKNATTVPPEAVLQGNKGAYAFVIGPDNKAQVRNLTTSVVANGRMAVESGLKPGETVVTGGQYRLRQDTVVQATDPATAKSADESSAPKDQGT</sequence>
<dbReference type="Gene3D" id="2.40.420.20">
    <property type="match status" value="1"/>
</dbReference>
<evidence type="ECO:0000256" key="2">
    <source>
        <dbReference type="ARBA" id="ARBA00009477"/>
    </source>
</evidence>
<keyword evidence="4" id="KW-1003">Cell membrane</keyword>
<keyword evidence="6 8" id="KW-0472">Membrane</keyword>
<dbReference type="Proteomes" id="UP001595796">
    <property type="component" value="Unassembled WGS sequence"/>
</dbReference>
<dbReference type="Pfam" id="PF25917">
    <property type="entry name" value="BSH_RND"/>
    <property type="match status" value="1"/>
</dbReference>
<reference evidence="14" key="1">
    <citation type="journal article" date="2019" name="Int. J. Syst. Evol. Microbiol.">
        <title>The Global Catalogue of Microorganisms (GCM) 10K type strain sequencing project: providing services to taxonomists for standard genome sequencing and annotation.</title>
        <authorList>
            <consortium name="The Broad Institute Genomics Platform"/>
            <consortium name="The Broad Institute Genome Sequencing Center for Infectious Disease"/>
            <person name="Wu L."/>
            <person name="Ma J."/>
        </authorList>
    </citation>
    <scope>NUCLEOTIDE SEQUENCE [LARGE SCALE GENOMIC DNA]</scope>
    <source>
        <strain evidence="14">CGMCC 1.16444</strain>
    </source>
</reference>
<dbReference type="RefSeq" id="WP_114957153.1">
    <property type="nucleotide sequence ID" value="NZ_JBHSJF010000004.1"/>
</dbReference>
<name>A0ABV9YZG9_9HYPH</name>
<dbReference type="InterPro" id="IPR058624">
    <property type="entry name" value="MdtA-like_HH"/>
</dbReference>
<evidence type="ECO:0000259" key="12">
    <source>
        <dbReference type="Pfam" id="PF25967"/>
    </source>
</evidence>
<dbReference type="PANTHER" id="PTHR30469">
    <property type="entry name" value="MULTIDRUG RESISTANCE PROTEIN MDTA"/>
    <property type="match status" value="1"/>
</dbReference>
<evidence type="ECO:0000256" key="1">
    <source>
        <dbReference type="ARBA" id="ARBA00004236"/>
    </source>
</evidence>
<organism evidence="13 14">
    <name type="scientific">Flaviflagellibacter deserti</name>
    <dbReference type="NCBI Taxonomy" id="2267266"/>
    <lineage>
        <taxon>Bacteria</taxon>
        <taxon>Pseudomonadati</taxon>
        <taxon>Pseudomonadota</taxon>
        <taxon>Alphaproteobacteria</taxon>
        <taxon>Hyphomicrobiales</taxon>
        <taxon>Flaviflagellibacter</taxon>
    </lineage>
</organism>
<evidence type="ECO:0000256" key="3">
    <source>
        <dbReference type="ARBA" id="ARBA00022448"/>
    </source>
</evidence>
<evidence type="ECO:0000313" key="13">
    <source>
        <dbReference type="EMBL" id="MFC5067232.1"/>
    </source>
</evidence>
<dbReference type="Pfam" id="PF25944">
    <property type="entry name" value="Beta-barrel_RND"/>
    <property type="match status" value="1"/>
</dbReference>